<gene>
    <name evidence="1" type="ORF">LTR69_003536</name>
</gene>
<comment type="caution">
    <text evidence="1">The sequence shown here is derived from an EMBL/GenBank/DDBJ whole genome shotgun (WGS) entry which is preliminary data.</text>
</comment>
<protein>
    <submittedName>
        <fullName evidence="1">Uncharacterized protein</fullName>
    </submittedName>
</protein>
<accession>A0ABR0JGX5</accession>
<dbReference type="Proteomes" id="UP001345691">
    <property type="component" value="Unassembled WGS sequence"/>
</dbReference>
<dbReference type="EMBL" id="JAVRRF010000006">
    <property type="protein sequence ID" value="KAK5063771.1"/>
    <property type="molecule type" value="Genomic_DNA"/>
</dbReference>
<proteinExistence type="predicted"/>
<reference evidence="1 2" key="1">
    <citation type="submission" date="2023-08" db="EMBL/GenBank/DDBJ databases">
        <title>Black Yeasts Isolated from many extreme environments.</title>
        <authorList>
            <person name="Coleine C."/>
            <person name="Stajich J.E."/>
            <person name="Selbmann L."/>
        </authorList>
    </citation>
    <scope>NUCLEOTIDE SEQUENCE [LARGE SCALE GENOMIC DNA]</scope>
    <source>
        <strain evidence="1 2">CCFEE 6328</strain>
    </source>
</reference>
<organism evidence="1 2">
    <name type="scientific">Exophiala sideris</name>
    <dbReference type="NCBI Taxonomy" id="1016849"/>
    <lineage>
        <taxon>Eukaryota</taxon>
        <taxon>Fungi</taxon>
        <taxon>Dikarya</taxon>
        <taxon>Ascomycota</taxon>
        <taxon>Pezizomycotina</taxon>
        <taxon>Eurotiomycetes</taxon>
        <taxon>Chaetothyriomycetidae</taxon>
        <taxon>Chaetothyriales</taxon>
        <taxon>Herpotrichiellaceae</taxon>
        <taxon>Exophiala</taxon>
    </lineage>
</organism>
<evidence type="ECO:0000313" key="1">
    <source>
        <dbReference type="EMBL" id="KAK5063771.1"/>
    </source>
</evidence>
<name>A0ABR0JGX5_9EURO</name>
<evidence type="ECO:0000313" key="2">
    <source>
        <dbReference type="Proteomes" id="UP001345691"/>
    </source>
</evidence>
<keyword evidence="2" id="KW-1185">Reference proteome</keyword>
<sequence>MSNEGARSRNVVDFITCPKPTKGLFTCLSVYMHRTSHMHQMNVTGRLSKVSAGPEGSDMKPGCILLGKMSPGQLLPGLVS</sequence>